<protein>
    <submittedName>
        <fullName evidence="1">Uncharacterized protein</fullName>
    </submittedName>
</protein>
<dbReference type="AlphaFoldDB" id="A0A498I850"/>
<comment type="caution">
    <text evidence="1">The sequence shown here is derived from an EMBL/GenBank/DDBJ whole genome shotgun (WGS) entry which is preliminary data.</text>
</comment>
<dbReference type="InterPro" id="IPR011050">
    <property type="entry name" value="Pectin_lyase_fold/virulence"/>
</dbReference>
<evidence type="ECO:0000313" key="2">
    <source>
        <dbReference type="Proteomes" id="UP000290289"/>
    </source>
</evidence>
<dbReference type="STRING" id="3750.A0A498I850"/>
<proteinExistence type="predicted"/>
<gene>
    <name evidence="1" type="ORF">DVH24_001900</name>
</gene>
<evidence type="ECO:0000313" key="1">
    <source>
        <dbReference type="EMBL" id="RXH78382.1"/>
    </source>
</evidence>
<sequence>MATNLPDRKLGLVLSTSTSSLRGIPCDNVELANIDLTYNENKGPLTSQCSNVKPTITRVPNALACATSS</sequence>
<name>A0A498I850_MALDO</name>
<dbReference type="SUPFAM" id="SSF51126">
    <property type="entry name" value="Pectin lyase-like"/>
    <property type="match status" value="1"/>
</dbReference>
<reference evidence="1 2" key="1">
    <citation type="submission" date="2018-10" db="EMBL/GenBank/DDBJ databases">
        <title>A high-quality apple genome assembly.</title>
        <authorList>
            <person name="Hu J."/>
        </authorList>
    </citation>
    <scope>NUCLEOTIDE SEQUENCE [LARGE SCALE GENOMIC DNA]</scope>
    <source>
        <strain evidence="2">cv. HFTH1</strain>
        <tissue evidence="1">Young leaf</tissue>
    </source>
</reference>
<keyword evidence="2" id="KW-1185">Reference proteome</keyword>
<dbReference type="Proteomes" id="UP000290289">
    <property type="component" value="Chromosome 13"/>
</dbReference>
<dbReference type="EMBL" id="RDQH01000339">
    <property type="protein sequence ID" value="RXH78382.1"/>
    <property type="molecule type" value="Genomic_DNA"/>
</dbReference>
<accession>A0A498I850</accession>
<organism evidence="1 2">
    <name type="scientific">Malus domestica</name>
    <name type="common">Apple</name>
    <name type="synonym">Pyrus malus</name>
    <dbReference type="NCBI Taxonomy" id="3750"/>
    <lineage>
        <taxon>Eukaryota</taxon>
        <taxon>Viridiplantae</taxon>
        <taxon>Streptophyta</taxon>
        <taxon>Embryophyta</taxon>
        <taxon>Tracheophyta</taxon>
        <taxon>Spermatophyta</taxon>
        <taxon>Magnoliopsida</taxon>
        <taxon>eudicotyledons</taxon>
        <taxon>Gunneridae</taxon>
        <taxon>Pentapetalae</taxon>
        <taxon>rosids</taxon>
        <taxon>fabids</taxon>
        <taxon>Rosales</taxon>
        <taxon>Rosaceae</taxon>
        <taxon>Amygdaloideae</taxon>
        <taxon>Maleae</taxon>
        <taxon>Malus</taxon>
    </lineage>
</organism>